<accession>A0A1T4P1N4</accession>
<name>A0A1T4P1N4_9FIRM</name>
<dbReference type="InterPro" id="IPR056112">
    <property type="entry name" value="DUF7695"/>
</dbReference>
<dbReference type="EMBL" id="FUXA01000010">
    <property type="protein sequence ID" value="SJZ85292.1"/>
    <property type="molecule type" value="Genomic_DNA"/>
</dbReference>
<proteinExistence type="predicted"/>
<evidence type="ECO:0000313" key="3">
    <source>
        <dbReference type="Proteomes" id="UP000189857"/>
    </source>
</evidence>
<protein>
    <recommendedName>
        <fullName evidence="1">DUF7695 domain-containing protein</fullName>
    </recommendedName>
</protein>
<evidence type="ECO:0000259" key="1">
    <source>
        <dbReference type="Pfam" id="PF24749"/>
    </source>
</evidence>
<organism evidence="2 3">
    <name type="scientific">Eubacterium ruminantium</name>
    <dbReference type="NCBI Taxonomy" id="42322"/>
    <lineage>
        <taxon>Bacteria</taxon>
        <taxon>Bacillati</taxon>
        <taxon>Bacillota</taxon>
        <taxon>Clostridia</taxon>
        <taxon>Eubacteriales</taxon>
        <taxon>Eubacteriaceae</taxon>
        <taxon>Eubacterium</taxon>
    </lineage>
</organism>
<sequence length="96" mass="11167">MKRKIKIIRNAAQCLKCGDVVESKHVHDFCPCSCFVESKGASGIAVDGGHEYLRRCGDIKFIKELSETRPYTDEEMDEYNRHIEEYNKKYGHILRK</sequence>
<gene>
    <name evidence="2" type="ORF">SAMN02745110_01808</name>
</gene>
<reference evidence="2 3" key="1">
    <citation type="submission" date="2017-02" db="EMBL/GenBank/DDBJ databases">
        <authorList>
            <person name="Peterson S.W."/>
        </authorList>
    </citation>
    <scope>NUCLEOTIDE SEQUENCE [LARGE SCALE GENOMIC DNA]</scope>
    <source>
        <strain evidence="2 3">ATCC 17233</strain>
    </source>
</reference>
<dbReference type="AlphaFoldDB" id="A0A1T4P1N4"/>
<dbReference type="Pfam" id="PF24749">
    <property type="entry name" value="DUF7695"/>
    <property type="match status" value="1"/>
</dbReference>
<keyword evidence="3" id="KW-1185">Reference proteome</keyword>
<dbReference type="Proteomes" id="UP000189857">
    <property type="component" value="Unassembled WGS sequence"/>
</dbReference>
<dbReference type="RefSeq" id="WP_242870222.1">
    <property type="nucleotide sequence ID" value="NZ_FMTO01000009.1"/>
</dbReference>
<feature type="domain" description="DUF7695" evidence="1">
    <location>
        <begin position="6"/>
        <end position="68"/>
    </location>
</feature>
<evidence type="ECO:0000313" key="2">
    <source>
        <dbReference type="EMBL" id="SJZ85292.1"/>
    </source>
</evidence>